<accession>A0A6A5G0H7</accession>
<dbReference type="AlphaFoldDB" id="A0A6A5G0H7"/>
<dbReference type="GO" id="GO:0000266">
    <property type="term" value="P:mitochondrial fission"/>
    <property type="evidence" value="ECO:0007669"/>
    <property type="project" value="TreeGrafter"/>
</dbReference>
<sequence length="159" mass="17992">MSPIESSDEKDIFRHTPVRFLGYANEVGEAFRSLVKPVFVKFSYVVAFGYVAADSIDKGYIESQKTHVNPTEKTKKVAIATVDTVLWQTFASVLIPGFTINRFCFFTNMLLQKSTKLPTTVRKWTVTALGLATIPFIVHPIDTFVEETMNKTARKVYNE</sequence>
<dbReference type="GO" id="GO:0005739">
    <property type="term" value="C:mitochondrion"/>
    <property type="evidence" value="ECO:0007669"/>
    <property type="project" value="TreeGrafter"/>
</dbReference>
<dbReference type="GeneID" id="9823846"/>
<evidence type="ECO:0000256" key="1">
    <source>
        <dbReference type="ARBA" id="ARBA00009224"/>
    </source>
</evidence>
<protein>
    <recommendedName>
        <fullName evidence="2">Mitochondrial fission process protein 1</fullName>
    </recommendedName>
    <alternativeName>
        <fullName evidence="3">Mitochondrial 18 kDa protein</fullName>
    </alternativeName>
</protein>
<dbReference type="Proteomes" id="UP000483820">
    <property type="component" value="Chromosome X"/>
</dbReference>
<dbReference type="PANTHER" id="PTHR11001:SF2">
    <property type="entry name" value="MITOCHONDRIAL FISSION PROCESS PROTEIN 1"/>
    <property type="match status" value="1"/>
</dbReference>
<evidence type="ECO:0000313" key="4">
    <source>
        <dbReference type="EMBL" id="KAF1748069.1"/>
    </source>
</evidence>
<dbReference type="EMBL" id="WUAV01000006">
    <property type="protein sequence ID" value="KAF1748069.1"/>
    <property type="molecule type" value="Genomic_DNA"/>
</dbReference>
<organism evidence="4 5">
    <name type="scientific">Caenorhabditis remanei</name>
    <name type="common">Caenorhabditis vulgaris</name>
    <dbReference type="NCBI Taxonomy" id="31234"/>
    <lineage>
        <taxon>Eukaryota</taxon>
        <taxon>Metazoa</taxon>
        <taxon>Ecdysozoa</taxon>
        <taxon>Nematoda</taxon>
        <taxon>Chromadorea</taxon>
        <taxon>Rhabditida</taxon>
        <taxon>Rhabditina</taxon>
        <taxon>Rhabditomorpha</taxon>
        <taxon>Rhabditoidea</taxon>
        <taxon>Rhabditidae</taxon>
        <taxon>Peloderinae</taxon>
        <taxon>Caenorhabditis</taxon>
    </lineage>
</organism>
<comment type="caution">
    <text evidence="4">The sequence shown here is derived from an EMBL/GenBank/DDBJ whole genome shotgun (WGS) entry which is preliminary data.</text>
</comment>
<dbReference type="InterPro" id="IPR019560">
    <property type="entry name" value="Mitochondrial_18_kDa_protein"/>
</dbReference>
<evidence type="ECO:0000313" key="5">
    <source>
        <dbReference type="Proteomes" id="UP000483820"/>
    </source>
</evidence>
<dbReference type="RefSeq" id="XP_003117866.2">
    <property type="nucleotide sequence ID" value="XM_003117818.2"/>
</dbReference>
<dbReference type="Pfam" id="PF10558">
    <property type="entry name" value="MTP18"/>
    <property type="match status" value="1"/>
</dbReference>
<dbReference type="CTD" id="9823846"/>
<evidence type="ECO:0000256" key="2">
    <source>
        <dbReference type="ARBA" id="ARBA00017835"/>
    </source>
</evidence>
<gene>
    <name evidence="4" type="ORF">GCK72_024536</name>
</gene>
<dbReference type="KEGG" id="crq:GCK72_024536"/>
<dbReference type="PANTHER" id="PTHR11001">
    <property type="entry name" value="MITOCHONDRIAL FISSION PROCESS PROTEIN 1"/>
    <property type="match status" value="1"/>
</dbReference>
<reference evidence="4 5" key="1">
    <citation type="submission" date="2019-12" db="EMBL/GenBank/DDBJ databases">
        <title>Chromosome-level assembly of the Caenorhabditis remanei genome.</title>
        <authorList>
            <person name="Teterina A.A."/>
            <person name="Willis J.H."/>
            <person name="Phillips P.C."/>
        </authorList>
    </citation>
    <scope>NUCLEOTIDE SEQUENCE [LARGE SCALE GENOMIC DNA]</scope>
    <source>
        <strain evidence="4 5">PX506</strain>
        <tissue evidence="4">Whole organism</tissue>
    </source>
</reference>
<name>A0A6A5G0H7_CAERE</name>
<comment type="similarity">
    <text evidence="1">Belongs to the MTFP1 family.</text>
</comment>
<proteinExistence type="inferred from homology"/>
<evidence type="ECO:0000256" key="3">
    <source>
        <dbReference type="ARBA" id="ARBA00029631"/>
    </source>
</evidence>